<evidence type="ECO:0000256" key="8">
    <source>
        <dbReference type="RuleBase" id="RU003755"/>
    </source>
</evidence>
<dbReference type="Pfam" id="PF00854">
    <property type="entry name" value="PTR2"/>
    <property type="match status" value="2"/>
</dbReference>
<dbReference type="InterPro" id="IPR018456">
    <property type="entry name" value="PTR2_symporter_CS"/>
</dbReference>
<dbReference type="InterPro" id="IPR020846">
    <property type="entry name" value="MFS_dom"/>
</dbReference>
<dbReference type="InterPro" id="IPR005279">
    <property type="entry name" value="Dipep/tripep_permease"/>
</dbReference>
<feature type="transmembrane region" description="Helical" evidence="9">
    <location>
        <begin position="407"/>
        <end position="427"/>
    </location>
</feature>
<proteinExistence type="inferred from homology"/>
<organism evidence="11 12">
    <name type="scientific">Saccharicrinis fermentans DSM 9555 = JCM 21142</name>
    <dbReference type="NCBI Taxonomy" id="869213"/>
    <lineage>
        <taxon>Bacteria</taxon>
        <taxon>Pseudomonadati</taxon>
        <taxon>Bacteroidota</taxon>
        <taxon>Bacteroidia</taxon>
        <taxon>Marinilabiliales</taxon>
        <taxon>Marinilabiliaceae</taxon>
        <taxon>Saccharicrinis</taxon>
    </lineage>
</organism>
<feature type="transmembrane region" description="Helical" evidence="9">
    <location>
        <begin position="348"/>
        <end position="371"/>
    </location>
</feature>
<keyword evidence="4 8" id="KW-0812">Transmembrane</keyword>
<feature type="transmembrane region" description="Helical" evidence="9">
    <location>
        <begin position="383"/>
        <end position="401"/>
    </location>
</feature>
<dbReference type="Proteomes" id="UP000019402">
    <property type="component" value="Unassembled WGS sequence"/>
</dbReference>
<dbReference type="Gene3D" id="1.20.1250.20">
    <property type="entry name" value="MFS general substrate transporter like domains"/>
    <property type="match status" value="1"/>
</dbReference>
<keyword evidence="5" id="KW-0653">Protein transport</keyword>
<evidence type="ECO:0000256" key="7">
    <source>
        <dbReference type="ARBA" id="ARBA00023136"/>
    </source>
</evidence>
<dbReference type="RefSeq" id="WP_027473727.1">
    <property type="nucleotide sequence ID" value="NZ_BAMD01000001.1"/>
</dbReference>
<name>W7Y0N9_9BACT</name>
<keyword evidence="6 9" id="KW-1133">Transmembrane helix</keyword>
<dbReference type="OrthoDB" id="9772725at2"/>
<comment type="subcellular location">
    <subcellularLocation>
        <location evidence="1">Cell membrane</location>
        <topology evidence="1">Multi-pass membrane protein</topology>
    </subcellularLocation>
    <subcellularLocation>
        <location evidence="8">Membrane</location>
        <topology evidence="8">Multi-pass membrane protein</topology>
    </subcellularLocation>
</comment>
<evidence type="ECO:0000256" key="5">
    <source>
        <dbReference type="ARBA" id="ARBA00022856"/>
    </source>
</evidence>
<feature type="domain" description="Major facilitator superfamily (MFS) profile" evidence="10">
    <location>
        <begin position="1"/>
        <end position="504"/>
    </location>
</feature>
<feature type="transmembrane region" description="Helical" evidence="9">
    <location>
        <begin position="57"/>
        <end position="77"/>
    </location>
</feature>
<dbReference type="InterPro" id="IPR036259">
    <property type="entry name" value="MFS_trans_sf"/>
</dbReference>
<comment type="caution">
    <text evidence="11">The sequence shown here is derived from an EMBL/GenBank/DDBJ whole genome shotgun (WGS) entry which is preliminary data.</text>
</comment>
<dbReference type="PANTHER" id="PTHR23517:SF15">
    <property type="entry name" value="PROTON-DEPENDENT OLIGOPEPTIDE FAMILY TRANSPORT PROTEIN"/>
    <property type="match status" value="1"/>
</dbReference>
<dbReference type="InterPro" id="IPR000109">
    <property type="entry name" value="POT_fam"/>
</dbReference>
<feature type="transmembrane region" description="Helical" evidence="9">
    <location>
        <begin position="482"/>
        <end position="503"/>
    </location>
</feature>
<dbReference type="InterPro" id="IPR050171">
    <property type="entry name" value="MFS_Transporters"/>
</dbReference>
<sequence>MSKVDKGFFGHPMGLSTLFATEFWERFSYYGMRGFFVLFLTAELASGGFGLDKIEAYSIYGLFTSLVYLTPIIGGILADKLWGQRFSMYVGALMMSLGQFGMAFGSYYGKVTHTGELLHLQQFSLYAGLGLMILGNGFFKPVISTMVGKLYPEGDNDRDNGFTIFYMGINLGALITNFIGGTLAEKIGWHWGFVAAGIGMIASTIWFFLRETSVKQRGTNYSVGLCPNDDGNIKEKLNKADWGRIVLYTLGISALMLVLVQGIIVLPALITNSIAIGAGVIGLAYLAITIFKGTKGKTEWSRVGVILVLAFFNLAFWSGFEQAGTSFNTFAKEATDRVLFDWEIPASWFQSVNALFIVVLAPFFTVIWTKLSEKKRNPRTPNKFGFSLVFLSVGFLIAGIANDNADVANGILVSPLWLVLIYLMHTIGELCMSPVGLSMITKLSPPKITSIMMGAWFASIALGNYLAAAMTAISKALGFPTFYFIATYAIVLAGVAFLLAPVLNKMMKGIH</sequence>
<dbReference type="NCBIfam" id="TIGR00924">
    <property type="entry name" value="yjdL_sub1_fam"/>
    <property type="match status" value="1"/>
</dbReference>
<evidence type="ECO:0000256" key="6">
    <source>
        <dbReference type="ARBA" id="ARBA00022989"/>
    </source>
</evidence>
<keyword evidence="7 9" id="KW-0472">Membrane</keyword>
<feature type="transmembrane region" description="Helical" evidence="9">
    <location>
        <begin position="89"/>
        <end position="108"/>
    </location>
</feature>
<dbReference type="GO" id="GO:1904680">
    <property type="term" value="F:peptide transmembrane transporter activity"/>
    <property type="evidence" value="ECO:0007669"/>
    <property type="project" value="InterPro"/>
</dbReference>
<comment type="similarity">
    <text evidence="8">Belongs to the major facilitator superfamily. Proton-dependent oligopeptide transporter (POT/PTR) (TC 2.A.17) family.</text>
</comment>
<evidence type="ECO:0000313" key="12">
    <source>
        <dbReference type="Proteomes" id="UP000019402"/>
    </source>
</evidence>
<feature type="transmembrane region" description="Helical" evidence="9">
    <location>
        <begin position="164"/>
        <end position="183"/>
    </location>
</feature>
<dbReference type="SUPFAM" id="SSF103473">
    <property type="entry name" value="MFS general substrate transporter"/>
    <property type="match status" value="1"/>
</dbReference>
<dbReference type="PROSITE" id="PS01023">
    <property type="entry name" value="PTR2_2"/>
    <property type="match status" value="1"/>
</dbReference>
<keyword evidence="5" id="KW-0571">Peptide transport</keyword>
<feature type="transmembrane region" description="Helical" evidence="9">
    <location>
        <begin position="448"/>
        <end position="470"/>
    </location>
</feature>
<dbReference type="GO" id="GO:0005886">
    <property type="term" value="C:plasma membrane"/>
    <property type="evidence" value="ECO:0007669"/>
    <property type="project" value="UniProtKB-SubCell"/>
</dbReference>
<dbReference type="PROSITE" id="PS50850">
    <property type="entry name" value="MFS"/>
    <property type="match status" value="1"/>
</dbReference>
<feature type="transmembrane region" description="Helical" evidence="9">
    <location>
        <begin position="189"/>
        <end position="209"/>
    </location>
</feature>
<evidence type="ECO:0000256" key="4">
    <source>
        <dbReference type="ARBA" id="ARBA00022692"/>
    </source>
</evidence>
<evidence type="ECO:0000259" key="10">
    <source>
        <dbReference type="PROSITE" id="PS50850"/>
    </source>
</evidence>
<feature type="transmembrane region" description="Helical" evidence="9">
    <location>
        <begin position="270"/>
        <end position="291"/>
    </location>
</feature>
<keyword evidence="12" id="KW-1185">Reference proteome</keyword>
<keyword evidence="3" id="KW-1003">Cell membrane</keyword>
<protein>
    <submittedName>
        <fullName evidence="11">Di-/tripeptide transporter</fullName>
    </submittedName>
</protein>
<evidence type="ECO:0000256" key="1">
    <source>
        <dbReference type="ARBA" id="ARBA00004651"/>
    </source>
</evidence>
<feature type="transmembrane region" description="Helical" evidence="9">
    <location>
        <begin position="34"/>
        <end position="51"/>
    </location>
</feature>
<dbReference type="GO" id="GO:0006857">
    <property type="term" value="P:oligopeptide transport"/>
    <property type="evidence" value="ECO:0007669"/>
    <property type="project" value="InterPro"/>
</dbReference>
<evidence type="ECO:0000256" key="9">
    <source>
        <dbReference type="SAM" id="Phobius"/>
    </source>
</evidence>
<feature type="transmembrane region" description="Helical" evidence="9">
    <location>
        <begin position="123"/>
        <end position="143"/>
    </location>
</feature>
<dbReference type="AlphaFoldDB" id="W7Y0N9"/>
<dbReference type="eggNOG" id="COG3104">
    <property type="taxonomic scope" value="Bacteria"/>
</dbReference>
<feature type="transmembrane region" description="Helical" evidence="9">
    <location>
        <begin position="245"/>
        <end position="264"/>
    </location>
</feature>
<feature type="transmembrane region" description="Helical" evidence="9">
    <location>
        <begin position="303"/>
        <end position="320"/>
    </location>
</feature>
<dbReference type="PANTHER" id="PTHR23517">
    <property type="entry name" value="RESISTANCE PROTEIN MDTM, PUTATIVE-RELATED-RELATED"/>
    <property type="match status" value="1"/>
</dbReference>
<keyword evidence="2 8" id="KW-0813">Transport</keyword>
<evidence type="ECO:0000313" key="11">
    <source>
        <dbReference type="EMBL" id="GAF01517.1"/>
    </source>
</evidence>
<gene>
    <name evidence="11" type="ORF">JCM21142_125</name>
</gene>
<reference evidence="11 12" key="1">
    <citation type="journal article" date="2014" name="Genome Announc.">
        <title>Draft Genome Sequence of Cytophaga fermentans JCM 21142T, a Facultative Anaerobe Isolated from Marine Mud.</title>
        <authorList>
            <person name="Starns D."/>
            <person name="Oshima K."/>
            <person name="Suda W."/>
            <person name="Iino T."/>
            <person name="Yuki M."/>
            <person name="Inoue J."/>
            <person name="Kitamura K."/>
            <person name="Iida T."/>
            <person name="Darby A."/>
            <person name="Hattori M."/>
            <person name="Ohkuma M."/>
        </authorList>
    </citation>
    <scope>NUCLEOTIDE SEQUENCE [LARGE SCALE GENOMIC DNA]</scope>
    <source>
        <strain evidence="11 12">JCM 21142</strain>
    </source>
</reference>
<evidence type="ECO:0000256" key="2">
    <source>
        <dbReference type="ARBA" id="ARBA00022448"/>
    </source>
</evidence>
<dbReference type="EMBL" id="BAMD01000001">
    <property type="protein sequence ID" value="GAF01517.1"/>
    <property type="molecule type" value="Genomic_DNA"/>
</dbReference>
<accession>W7Y0N9</accession>
<dbReference type="CDD" id="cd17346">
    <property type="entry name" value="MFS_DtpA_like"/>
    <property type="match status" value="1"/>
</dbReference>
<evidence type="ECO:0000256" key="3">
    <source>
        <dbReference type="ARBA" id="ARBA00022475"/>
    </source>
</evidence>